<organism evidence="2 3">
    <name type="scientific">Lacticaseibacillus mingshuiensis</name>
    <dbReference type="NCBI Taxonomy" id="2799574"/>
    <lineage>
        <taxon>Bacteria</taxon>
        <taxon>Bacillati</taxon>
        <taxon>Bacillota</taxon>
        <taxon>Bacilli</taxon>
        <taxon>Lactobacillales</taxon>
        <taxon>Lactobacillaceae</taxon>
        <taxon>Lacticaseibacillus</taxon>
    </lineage>
</organism>
<dbReference type="SUPFAM" id="SSF50475">
    <property type="entry name" value="FMN-binding split barrel"/>
    <property type="match status" value="1"/>
</dbReference>
<evidence type="ECO:0000259" key="1">
    <source>
        <dbReference type="Pfam" id="PF22696"/>
    </source>
</evidence>
<keyword evidence="3" id="KW-1185">Reference proteome</keyword>
<dbReference type="RefSeq" id="WP_203626132.1">
    <property type="nucleotide sequence ID" value="NZ_BOLQ01000002.1"/>
</dbReference>
<proteinExistence type="predicted"/>
<dbReference type="Gene3D" id="2.30.110.10">
    <property type="entry name" value="Electron Transport, Fmn-binding Protein, Chain A"/>
    <property type="match status" value="1"/>
</dbReference>
<protein>
    <submittedName>
        <fullName evidence="2">Pyridoxamine 5'-phosphate oxidase family protein</fullName>
    </submittedName>
</protein>
<gene>
    <name evidence="2" type="ORF">ACFQ4P_02840</name>
</gene>
<feature type="domain" description="Pyridoxamine 5'-phosphate oxidase-like" evidence="1">
    <location>
        <begin position="23"/>
        <end position="94"/>
    </location>
</feature>
<dbReference type="Pfam" id="PF22696">
    <property type="entry name" value="Putative_PNPOx_2"/>
    <property type="match status" value="1"/>
</dbReference>
<dbReference type="EMBL" id="JBHTOC010000003">
    <property type="protein sequence ID" value="MFD1429187.1"/>
    <property type="molecule type" value="Genomic_DNA"/>
</dbReference>
<accession>A0ABW4CEH8</accession>
<dbReference type="InterPro" id="IPR012349">
    <property type="entry name" value="Split_barrel_FMN-bd"/>
</dbReference>
<dbReference type="Proteomes" id="UP001597196">
    <property type="component" value="Unassembled WGS sequence"/>
</dbReference>
<reference evidence="3" key="1">
    <citation type="journal article" date="2019" name="Int. J. Syst. Evol. Microbiol.">
        <title>The Global Catalogue of Microorganisms (GCM) 10K type strain sequencing project: providing services to taxonomists for standard genome sequencing and annotation.</title>
        <authorList>
            <consortium name="The Broad Institute Genomics Platform"/>
            <consortium name="The Broad Institute Genome Sequencing Center for Infectious Disease"/>
            <person name="Wu L."/>
            <person name="Ma J."/>
        </authorList>
    </citation>
    <scope>NUCLEOTIDE SEQUENCE [LARGE SCALE GENOMIC DNA]</scope>
    <source>
        <strain evidence="3">CCM 8980</strain>
    </source>
</reference>
<sequence>MDAKTEAQRILTESGQVAVASLTTDGSAPDVRIVLYTYLKEVNTLLFMTAGNANKVAEFAAHDAAAFTTLPIGETNDVVRVHAAKINGLTPDEAQLAQYMAAFPQTAKYAAHGTFFTLTFSEADVTVKNQESTVEF</sequence>
<comment type="caution">
    <text evidence="2">The sequence shown here is derived from an EMBL/GenBank/DDBJ whole genome shotgun (WGS) entry which is preliminary data.</text>
</comment>
<evidence type="ECO:0000313" key="2">
    <source>
        <dbReference type="EMBL" id="MFD1429187.1"/>
    </source>
</evidence>
<name>A0ABW4CEH8_9LACO</name>
<dbReference type="InterPro" id="IPR055196">
    <property type="entry name" value="Putative_PNPOx_2"/>
</dbReference>
<evidence type="ECO:0000313" key="3">
    <source>
        <dbReference type="Proteomes" id="UP001597196"/>
    </source>
</evidence>